<dbReference type="Pfam" id="PF20149">
    <property type="entry name" value="DUF6532"/>
    <property type="match status" value="1"/>
</dbReference>
<organism evidence="3 4">
    <name type="scientific">Hydnomerulius pinastri MD-312</name>
    <dbReference type="NCBI Taxonomy" id="994086"/>
    <lineage>
        <taxon>Eukaryota</taxon>
        <taxon>Fungi</taxon>
        <taxon>Dikarya</taxon>
        <taxon>Basidiomycota</taxon>
        <taxon>Agaricomycotina</taxon>
        <taxon>Agaricomycetes</taxon>
        <taxon>Agaricomycetidae</taxon>
        <taxon>Boletales</taxon>
        <taxon>Boletales incertae sedis</taxon>
        <taxon>Leucogyrophana</taxon>
    </lineage>
</organism>
<accession>A0A0C9W1V5</accession>
<reference evidence="3 4" key="1">
    <citation type="submission" date="2014-04" db="EMBL/GenBank/DDBJ databases">
        <title>Evolutionary Origins and Diversification of the Mycorrhizal Mutualists.</title>
        <authorList>
            <consortium name="DOE Joint Genome Institute"/>
            <consortium name="Mycorrhizal Genomics Consortium"/>
            <person name="Kohler A."/>
            <person name="Kuo A."/>
            <person name="Nagy L.G."/>
            <person name="Floudas D."/>
            <person name="Copeland A."/>
            <person name="Barry K.W."/>
            <person name="Cichocki N."/>
            <person name="Veneault-Fourrey C."/>
            <person name="LaButti K."/>
            <person name="Lindquist E.A."/>
            <person name="Lipzen A."/>
            <person name="Lundell T."/>
            <person name="Morin E."/>
            <person name="Murat C."/>
            <person name="Riley R."/>
            <person name="Ohm R."/>
            <person name="Sun H."/>
            <person name="Tunlid A."/>
            <person name="Henrissat B."/>
            <person name="Grigoriev I.V."/>
            <person name="Hibbett D.S."/>
            <person name="Martin F."/>
        </authorList>
    </citation>
    <scope>NUCLEOTIDE SEQUENCE [LARGE SCALE GENOMIC DNA]</scope>
    <source>
        <strain evidence="3 4">MD-312</strain>
    </source>
</reference>
<name>A0A0C9W1V5_9AGAM</name>
<dbReference type="Proteomes" id="UP000053820">
    <property type="component" value="Unassembled WGS sequence"/>
</dbReference>
<evidence type="ECO:0000313" key="3">
    <source>
        <dbReference type="EMBL" id="KIJ64930.1"/>
    </source>
</evidence>
<proteinExistence type="predicted"/>
<feature type="region of interest" description="Disordered" evidence="1">
    <location>
        <begin position="1"/>
        <end position="152"/>
    </location>
</feature>
<evidence type="ECO:0000313" key="4">
    <source>
        <dbReference type="Proteomes" id="UP000053820"/>
    </source>
</evidence>
<evidence type="ECO:0000256" key="1">
    <source>
        <dbReference type="SAM" id="MobiDB-lite"/>
    </source>
</evidence>
<gene>
    <name evidence="3" type="ORF">HYDPIDRAFT_40106</name>
</gene>
<dbReference type="EMBL" id="KN839845">
    <property type="protein sequence ID" value="KIJ64930.1"/>
    <property type="molecule type" value="Genomic_DNA"/>
</dbReference>
<dbReference type="AlphaFoldDB" id="A0A0C9W1V5"/>
<protein>
    <recommendedName>
        <fullName evidence="2">DUF6532 domain-containing protein</fullName>
    </recommendedName>
</protein>
<feature type="compositionally biased region" description="Low complexity" evidence="1">
    <location>
        <begin position="294"/>
        <end position="310"/>
    </location>
</feature>
<sequence>MGQEKLTLSEKTQMARARLRSASGTTKGDVNPKEPESTSLESGNKQPRQAKAKAMEKKVWIASETMSRKRAASSVAAAEKVKQSKLSAKPACKPAHASTKGLTSSGNLGAGSRKTVDDDSEGSAVVDLSGDEKNDDSSSQAEESGEDDLNAIEGDAHKLKMALVAEVATLFRTLVVHGMMTDQASSSFAYQRPQITSATYHGKSSSSSAVRPNRSDQKTKSQRRVKGSGSRNSESHHSDDFDSDNESLIESPSVPRRTPPADLSSQTPRKQPTKREERFKLEQPLVVSRDASDRSSPPRTTSQPPRSTPQFEQSTRKRSQRGDLRDTWDPSTHLVFSENGKVNLKEQQPHIRSMLDQAIRKTHIHLLFENAYLLDPSARKKLAADFLLESTESIPGCEAVRHRLKLDDRYVRHLASVPEGRISTIRLSVKTAAARHVASVYGLTKGSREKAGQLLKNYTFIFPLNAQGKPIKNKPFLSPTIIYTLEDAFFADNRAAGVKFHDQFFSTRDDRLQELEIPAAMLALVTTAIHAEIMGYQTDDGGKSLNFNSNVFANIYDYFLGRLSDIFEGGGGKKYHALMGKLYREAYGDKHQMVDETPGDMIMEIDLDGMEED</sequence>
<feature type="compositionally biased region" description="Polar residues" evidence="1">
    <location>
        <begin position="37"/>
        <end position="47"/>
    </location>
</feature>
<dbReference type="InterPro" id="IPR045341">
    <property type="entry name" value="DUF6532"/>
</dbReference>
<feature type="region of interest" description="Disordered" evidence="1">
    <location>
        <begin position="199"/>
        <end position="331"/>
    </location>
</feature>
<evidence type="ECO:0000259" key="2">
    <source>
        <dbReference type="Pfam" id="PF20149"/>
    </source>
</evidence>
<dbReference type="OrthoDB" id="2662323at2759"/>
<feature type="domain" description="DUF6532" evidence="2">
    <location>
        <begin position="358"/>
        <end position="565"/>
    </location>
</feature>
<keyword evidence="4" id="KW-1185">Reference proteome</keyword>
<dbReference type="HOGENOM" id="CLU_030198_0_0_1"/>